<dbReference type="GO" id="GO:0004521">
    <property type="term" value="F:RNA endonuclease activity"/>
    <property type="evidence" value="ECO:0007669"/>
    <property type="project" value="InterPro"/>
</dbReference>
<dbReference type="InterPro" id="IPR029060">
    <property type="entry name" value="PIN-like_dom_sf"/>
</dbReference>
<feature type="binding site" evidence="5">
    <location>
        <position position="106"/>
    </location>
    <ligand>
        <name>Mg(2+)</name>
        <dbReference type="ChEBI" id="CHEBI:18420"/>
    </ligand>
</feature>
<evidence type="ECO:0000256" key="2">
    <source>
        <dbReference type="ARBA" id="ARBA00022722"/>
    </source>
</evidence>
<keyword evidence="3 5" id="KW-0479">Metal-binding</keyword>
<dbReference type="GO" id="GO:0016075">
    <property type="term" value="P:rRNA catabolic process"/>
    <property type="evidence" value="ECO:0007669"/>
    <property type="project" value="TreeGrafter"/>
</dbReference>
<dbReference type="STRING" id="1797513.A2782_01070"/>
<dbReference type="InterPro" id="IPR039018">
    <property type="entry name" value="VapC20-like"/>
</dbReference>
<keyword evidence="5" id="KW-0460">Magnesium</keyword>
<evidence type="ECO:0000256" key="1">
    <source>
        <dbReference type="ARBA" id="ARBA00022649"/>
    </source>
</evidence>
<dbReference type="EC" id="3.1.-.-" evidence="5"/>
<keyword evidence="2 5" id="KW-0540">Nuclease</keyword>
<accession>A0A1G1V1Y2</accession>
<comment type="caution">
    <text evidence="7">The sequence shown here is derived from an EMBL/GenBank/DDBJ whole genome shotgun (WGS) entry which is preliminary data.</text>
</comment>
<dbReference type="AlphaFoldDB" id="A0A1G1V1Y2"/>
<name>A0A1G1V1Y2_9BACT</name>
<feature type="domain" description="PIN" evidence="6">
    <location>
        <begin position="7"/>
        <end position="133"/>
    </location>
</feature>
<dbReference type="EMBL" id="MHBW01000010">
    <property type="protein sequence ID" value="OGY09397.1"/>
    <property type="molecule type" value="Genomic_DNA"/>
</dbReference>
<dbReference type="SUPFAM" id="SSF88723">
    <property type="entry name" value="PIN domain-like"/>
    <property type="match status" value="1"/>
</dbReference>
<evidence type="ECO:0000259" key="6">
    <source>
        <dbReference type="Pfam" id="PF01850"/>
    </source>
</evidence>
<dbReference type="GO" id="GO:0000287">
    <property type="term" value="F:magnesium ion binding"/>
    <property type="evidence" value="ECO:0007669"/>
    <property type="project" value="UniProtKB-UniRule"/>
</dbReference>
<evidence type="ECO:0000256" key="4">
    <source>
        <dbReference type="ARBA" id="ARBA00022801"/>
    </source>
</evidence>
<dbReference type="InterPro" id="IPR022907">
    <property type="entry name" value="VapC_family"/>
</dbReference>
<keyword evidence="1 5" id="KW-1277">Toxin-antitoxin system</keyword>
<dbReference type="InterPro" id="IPR002716">
    <property type="entry name" value="PIN_dom"/>
</dbReference>
<comment type="cofactor">
    <cofactor evidence="5">
        <name>Mg(2+)</name>
        <dbReference type="ChEBI" id="CHEBI:18420"/>
    </cofactor>
</comment>
<dbReference type="Gene3D" id="3.40.50.1010">
    <property type="entry name" value="5'-nuclease"/>
    <property type="match status" value="1"/>
</dbReference>
<gene>
    <name evidence="5" type="primary">vapC</name>
    <name evidence="7" type="ORF">A2782_01070</name>
</gene>
<reference evidence="7 8" key="1">
    <citation type="journal article" date="2016" name="Nat. Commun.">
        <title>Thousands of microbial genomes shed light on interconnected biogeochemical processes in an aquifer system.</title>
        <authorList>
            <person name="Anantharaman K."/>
            <person name="Brown C.T."/>
            <person name="Hug L.A."/>
            <person name="Sharon I."/>
            <person name="Castelle C.J."/>
            <person name="Probst A.J."/>
            <person name="Thomas B.C."/>
            <person name="Singh A."/>
            <person name="Wilkins M.J."/>
            <person name="Karaoz U."/>
            <person name="Brodie E.L."/>
            <person name="Williams K.H."/>
            <person name="Hubbard S.S."/>
            <person name="Banfield J.F."/>
        </authorList>
    </citation>
    <scope>NUCLEOTIDE SEQUENCE [LARGE SCALE GENOMIC DNA]</scope>
</reference>
<dbReference type="HAMAP" id="MF_00265">
    <property type="entry name" value="VapC_Nob1"/>
    <property type="match status" value="1"/>
</dbReference>
<proteinExistence type="inferred from homology"/>
<comment type="similarity">
    <text evidence="5">Belongs to the PINc/VapC protein family.</text>
</comment>
<feature type="binding site" evidence="5">
    <location>
        <position position="10"/>
    </location>
    <ligand>
        <name>Mg(2+)</name>
        <dbReference type="ChEBI" id="CHEBI:18420"/>
    </ligand>
</feature>
<dbReference type="PANTHER" id="PTHR42188">
    <property type="entry name" value="23S RRNA-SPECIFIC ENDONUCLEASE VAPC20"/>
    <property type="match status" value="1"/>
</dbReference>
<comment type="function">
    <text evidence="5">Toxic component of a toxin-antitoxin (TA) system. An RNase.</text>
</comment>
<evidence type="ECO:0000313" key="7">
    <source>
        <dbReference type="EMBL" id="OGY09397.1"/>
    </source>
</evidence>
<keyword evidence="4 5" id="KW-0378">Hydrolase</keyword>
<dbReference type="Proteomes" id="UP000177967">
    <property type="component" value="Unassembled WGS sequence"/>
</dbReference>
<evidence type="ECO:0000256" key="5">
    <source>
        <dbReference type="HAMAP-Rule" id="MF_00265"/>
    </source>
</evidence>
<evidence type="ECO:0000313" key="8">
    <source>
        <dbReference type="Proteomes" id="UP000177967"/>
    </source>
</evidence>
<dbReference type="PANTHER" id="PTHR42188:SF1">
    <property type="entry name" value="23S RRNA-SPECIFIC ENDONUCLEASE VAPC20"/>
    <property type="match status" value="1"/>
</dbReference>
<protein>
    <recommendedName>
        <fullName evidence="5">Ribonuclease VapC</fullName>
        <shortName evidence="5">RNase VapC</shortName>
        <ecNumber evidence="5">3.1.-.-</ecNumber>
    </recommendedName>
    <alternativeName>
        <fullName evidence="5">Toxin VapC</fullName>
    </alternativeName>
</protein>
<dbReference type="Pfam" id="PF01850">
    <property type="entry name" value="PIN"/>
    <property type="match status" value="1"/>
</dbReference>
<dbReference type="GO" id="GO:0016787">
    <property type="term" value="F:hydrolase activity"/>
    <property type="evidence" value="ECO:0007669"/>
    <property type="project" value="UniProtKB-KW"/>
</dbReference>
<sequence>MKVPNKILIDADAMVALVNPDDPSHAIAEKLGGEIDGRGVKVIISDPAFGEALTVISQDTSLEKAILFAERTLASSAEIVEVDSVLRRAGLDILKRQTSKNTRFTDCINMAVMKRERIDTIFSFDKHYKKNGFKRFGIDE</sequence>
<dbReference type="GO" id="GO:0090729">
    <property type="term" value="F:toxin activity"/>
    <property type="evidence" value="ECO:0007669"/>
    <property type="project" value="UniProtKB-KW"/>
</dbReference>
<keyword evidence="5" id="KW-0800">Toxin</keyword>
<organism evidence="7 8">
    <name type="scientific">Candidatus Blackburnbacteria bacterium RIFCSPHIGHO2_01_FULL_43_15b</name>
    <dbReference type="NCBI Taxonomy" id="1797513"/>
    <lineage>
        <taxon>Bacteria</taxon>
        <taxon>Candidatus Blackburniibacteriota</taxon>
    </lineage>
</organism>
<evidence type="ECO:0000256" key="3">
    <source>
        <dbReference type="ARBA" id="ARBA00022723"/>
    </source>
</evidence>